<dbReference type="GO" id="GO:0005737">
    <property type="term" value="C:cytoplasm"/>
    <property type="evidence" value="ECO:0007669"/>
    <property type="project" value="TreeGrafter"/>
</dbReference>
<organism evidence="3 4">
    <name type="scientific">Oryza rufipogon</name>
    <name type="common">Brownbeard rice</name>
    <name type="synonym">Asian wild rice</name>
    <dbReference type="NCBI Taxonomy" id="4529"/>
    <lineage>
        <taxon>Eukaryota</taxon>
        <taxon>Viridiplantae</taxon>
        <taxon>Streptophyta</taxon>
        <taxon>Embryophyta</taxon>
        <taxon>Tracheophyta</taxon>
        <taxon>Spermatophyta</taxon>
        <taxon>Magnoliopsida</taxon>
        <taxon>Liliopsida</taxon>
        <taxon>Poales</taxon>
        <taxon>Poaceae</taxon>
        <taxon>BOP clade</taxon>
        <taxon>Oryzoideae</taxon>
        <taxon>Oryzeae</taxon>
        <taxon>Oryzinae</taxon>
        <taxon>Oryza</taxon>
    </lineage>
</organism>
<dbReference type="SMART" id="SM00318">
    <property type="entry name" value="SNc"/>
    <property type="match status" value="1"/>
</dbReference>
<evidence type="ECO:0000313" key="3">
    <source>
        <dbReference type="EnsemblPlants" id="ORUFI11G00540.1"/>
    </source>
</evidence>
<dbReference type="Gramene" id="ORUFI11G00540.2">
    <property type="protein sequence ID" value="ORUFI11G00540.2"/>
    <property type="gene ID" value="ORUFI11G00540"/>
</dbReference>
<dbReference type="Gene3D" id="1.20.120.1910">
    <property type="entry name" value="Cysteine-tRNA ligase, C-terminal anti-codon recognition domain"/>
    <property type="match status" value="1"/>
</dbReference>
<dbReference type="EnsemblPlants" id="ORUFI11G00540.1">
    <property type="protein sequence ID" value="ORUFI11G00540.1"/>
    <property type="gene ID" value="ORUFI11G00540"/>
</dbReference>
<reference evidence="4" key="1">
    <citation type="submission" date="2013-06" db="EMBL/GenBank/DDBJ databases">
        <authorList>
            <person name="Zhao Q."/>
        </authorList>
    </citation>
    <scope>NUCLEOTIDE SEQUENCE</scope>
    <source>
        <strain evidence="4">cv. W1943</strain>
    </source>
</reference>
<dbReference type="eggNOG" id="ENOG502QT2R">
    <property type="taxonomic scope" value="Eukaryota"/>
</dbReference>
<dbReference type="InterPro" id="IPR016071">
    <property type="entry name" value="Staphylococal_nuclease_OB-fold"/>
</dbReference>
<dbReference type="AlphaFoldDB" id="A0A0E0R377"/>
<dbReference type="OMA" id="CNNVFIQ"/>
<dbReference type="InterPro" id="IPR035437">
    <property type="entry name" value="SNase_OB-fold_sf"/>
</dbReference>
<keyword evidence="4" id="KW-1185">Reference proteome</keyword>
<dbReference type="PANTHER" id="PTHR12302">
    <property type="entry name" value="EBNA2 BINDING PROTEIN P100"/>
    <property type="match status" value="1"/>
</dbReference>
<feature type="domain" description="TNase-like" evidence="2">
    <location>
        <begin position="177"/>
        <end position="365"/>
    </location>
</feature>
<proteinExistence type="predicted"/>
<protein>
    <recommendedName>
        <fullName evidence="2">TNase-like domain-containing protein</fullName>
    </recommendedName>
</protein>
<dbReference type="Gene3D" id="2.40.50.90">
    <property type="match status" value="1"/>
</dbReference>
<feature type="compositionally biased region" description="Low complexity" evidence="1">
    <location>
        <begin position="27"/>
        <end position="38"/>
    </location>
</feature>
<evidence type="ECO:0000256" key="1">
    <source>
        <dbReference type="SAM" id="MobiDB-lite"/>
    </source>
</evidence>
<evidence type="ECO:0000259" key="2">
    <source>
        <dbReference type="PROSITE" id="PS50830"/>
    </source>
</evidence>
<dbReference type="PROSITE" id="PS50830">
    <property type="entry name" value="TNASE_3"/>
    <property type="match status" value="1"/>
</dbReference>
<name>A0A0E0R377_ORYRU</name>
<dbReference type="Gramene" id="ORUFI11G00540.1">
    <property type="protein sequence ID" value="ORUFI11G00540.1"/>
    <property type="gene ID" value="ORUFI11G00540"/>
</dbReference>
<dbReference type="SUPFAM" id="SSF50199">
    <property type="entry name" value="Staphylococcal nuclease"/>
    <property type="match status" value="1"/>
</dbReference>
<dbReference type="Pfam" id="PF00565">
    <property type="entry name" value="SNase"/>
    <property type="match status" value="1"/>
</dbReference>
<reference evidence="3" key="2">
    <citation type="submission" date="2015-06" db="UniProtKB">
        <authorList>
            <consortium name="EnsemblPlants"/>
        </authorList>
    </citation>
    <scope>IDENTIFICATION</scope>
</reference>
<feature type="region of interest" description="Disordered" evidence="1">
    <location>
        <begin position="16"/>
        <end position="57"/>
    </location>
</feature>
<dbReference type="Proteomes" id="UP000008022">
    <property type="component" value="Unassembled WGS sequence"/>
</dbReference>
<dbReference type="STRING" id="4529.A0A0E0R377"/>
<sequence length="423" mass="47075">MGNILRCFKGDDDGGDHYPYYKPTSRPHYQPPHYHGQPAAPPAPLQQQPLGPHGVTPSTVGVAALAHDLLNFESTSMVPDGLSQHVVSSRKAQVKWYQKLLEAYKNTTPPPKTPANAAQLIARALNMIQRADLEGILEFYNFPIPSLPTASSNYQPSLLPEGVQFVLNTLPVYDKCIGDGDGFTAYVPTTDPRESANVPLEVHELVIARTQARKCRDYQSADALLSSLDEAGYKIISCSDDEVLARKYRIRMRGIDAPELKMPYGKESRTALVKLIGGKSVKIYVYDLDQFGRYVGDIYCNNLFIQEQMLKNGHAWHFKTYDKRPDGRERQELQTEGFGRQGILRNHGIGEETNATQDRDAIPDLKVKRSDASEAEEPVRMLRGLKAKSHGQVIQNIVTANSEVLGDPNGLPWSSDEKVKCNC</sequence>
<evidence type="ECO:0000313" key="4">
    <source>
        <dbReference type="Proteomes" id="UP000008022"/>
    </source>
</evidence>
<dbReference type="EnsemblPlants" id="ORUFI11G00540.2">
    <property type="protein sequence ID" value="ORUFI11G00540.2"/>
    <property type="gene ID" value="ORUFI11G00540"/>
</dbReference>
<accession>A0A0E0R377</accession>
<dbReference type="PANTHER" id="PTHR12302:SF17">
    <property type="entry name" value="STAPHYLOCOCCAL-LIKE NUCLEASE CAN3-RELATED"/>
    <property type="match status" value="1"/>
</dbReference>